<keyword evidence="2 6" id="KW-0812">Transmembrane</keyword>
<keyword evidence="4 6" id="KW-0472">Membrane</keyword>
<gene>
    <name evidence="7" type="ordered locus">Metfor_2630</name>
</gene>
<sequence>MRISCSNVRRQIWQTFSGESMNFKKFWDEYSLWITFGFMFLMMWAYTVEWLRVGVGQAIDTLFAPLLTTFGIPFYVLIIILSALTGLYSSIVQKYTIDYEKMTESQERMKEFQKEYREATLSQDEKKIKKLDAKKDRMMKDQLELSQQQFKPMTYILVLSVPIFFWLLYRLAQTTATITMPYFGTVDLNAAIIWIIPAWIFWYMICSITLSQVIRKALNIGGL</sequence>
<proteinExistence type="predicted"/>
<dbReference type="eggNOG" id="arCOG02673">
    <property type="taxonomic scope" value="Archaea"/>
</dbReference>
<evidence type="ECO:0000256" key="2">
    <source>
        <dbReference type="ARBA" id="ARBA00022692"/>
    </source>
</evidence>
<dbReference type="HOGENOM" id="CLU_108784_0_0_2"/>
<evidence type="ECO:0000256" key="5">
    <source>
        <dbReference type="SAM" id="Coils"/>
    </source>
</evidence>
<evidence type="ECO:0000313" key="8">
    <source>
        <dbReference type="Proteomes" id="UP000010824"/>
    </source>
</evidence>
<dbReference type="PANTHER" id="PTHR42198">
    <property type="entry name" value="INTEGRAL MEMBRANE PROTEIN"/>
    <property type="match status" value="1"/>
</dbReference>
<dbReference type="InterPro" id="IPR002809">
    <property type="entry name" value="EMC3/TMCO1"/>
</dbReference>
<keyword evidence="5" id="KW-0175">Coiled coil</keyword>
<keyword evidence="8" id="KW-1185">Reference proteome</keyword>
<feature type="transmembrane region" description="Helical" evidence="6">
    <location>
        <begin position="72"/>
        <end position="92"/>
    </location>
</feature>
<reference evidence="8" key="1">
    <citation type="submission" date="2011-12" db="EMBL/GenBank/DDBJ databases">
        <title>Complete sequence of Methanoregula formicicum SMSP.</title>
        <authorList>
            <person name="Lucas S."/>
            <person name="Han J."/>
            <person name="Lapidus A."/>
            <person name="Cheng J.-F."/>
            <person name="Goodwin L."/>
            <person name="Pitluck S."/>
            <person name="Peters L."/>
            <person name="Ovchinnikova G."/>
            <person name="Teshima H."/>
            <person name="Detter J.C."/>
            <person name="Han C."/>
            <person name="Tapia R."/>
            <person name="Land M."/>
            <person name="Hauser L."/>
            <person name="Kyrpides N."/>
            <person name="Ivanova N."/>
            <person name="Pagani I."/>
            <person name="Imachi H."/>
            <person name="Tamaki H."/>
            <person name="Sekiguchi Y."/>
            <person name="Kamagata Y."/>
            <person name="Cadillo-Quiroz H."/>
            <person name="Zinder S."/>
            <person name="Liu W.-T."/>
            <person name="Woyke T."/>
        </authorList>
    </citation>
    <scope>NUCLEOTIDE SEQUENCE [LARGE SCALE GENOMIC DNA]</scope>
    <source>
        <strain evidence="8">DSM 22288 / NBRC 105244 / SMSP</strain>
    </source>
</reference>
<evidence type="ECO:0000256" key="6">
    <source>
        <dbReference type="SAM" id="Phobius"/>
    </source>
</evidence>
<dbReference type="AlphaFoldDB" id="L0HFV2"/>
<evidence type="ECO:0000256" key="3">
    <source>
        <dbReference type="ARBA" id="ARBA00022989"/>
    </source>
</evidence>
<accession>L0HFV2</accession>
<dbReference type="STRING" id="593750.Metfor_2630"/>
<dbReference type="Pfam" id="PF01956">
    <property type="entry name" value="EMC3_TMCO1"/>
    <property type="match status" value="1"/>
</dbReference>
<dbReference type="PANTHER" id="PTHR42198:SF1">
    <property type="entry name" value="INTEGRAL MEMBRANE PROTEIN"/>
    <property type="match status" value="1"/>
</dbReference>
<comment type="subcellular location">
    <subcellularLocation>
        <location evidence="1">Membrane</location>
        <topology evidence="1">Multi-pass membrane protein</topology>
    </subcellularLocation>
</comment>
<protein>
    <submittedName>
        <fullName evidence="7">Putative membrane protein</fullName>
    </submittedName>
</protein>
<dbReference type="GO" id="GO:0016020">
    <property type="term" value="C:membrane"/>
    <property type="evidence" value="ECO:0007669"/>
    <property type="project" value="UniProtKB-SubCell"/>
</dbReference>
<feature type="transmembrane region" description="Helical" evidence="6">
    <location>
        <begin position="30"/>
        <end position="47"/>
    </location>
</feature>
<keyword evidence="3 6" id="KW-1133">Transmembrane helix</keyword>
<feature type="transmembrane region" description="Helical" evidence="6">
    <location>
        <begin position="192"/>
        <end position="214"/>
    </location>
</feature>
<name>L0HFV2_METFS</name>
<dbReference type="KEGG" id="mfo:Metfor_2630"/>
<dbReference type="SMART" id="SM01415">
    <property type="entry name" value="DUF106"/>
    <property type="match status" value="1"/>
</dbReference>
<dbReference type="Proteomes" id="UP000010824">
    <property type="component" value="Chromosome"/>
</dbReference>
<dbReference type="InParanoid" id="L0HFV2"/>
<dbReference type="EMBL" id="CP003167">
    <property type="protein sequence ID" value="AGB03622.1"/>
    <property type="molecule type" value="Genomic_DNA"/>
</dbReference>
<reference evidence="7 8" key="2">
    <citation type="journal article" date="2014" name="Genome Announc.">
        <title>Complete Genome Sequence of Methanoregula formicica SMSPT, a Mesophilic Hydrogenotrophic Methanogen Isolated from a Methanogenic Upflow Anaerobic Sludge Blanket Reactor.</title>
        <authorList>
            <person name="Yamamoto K."/>
            <person name="Tamaki H."/>
            <person name="Cadillo-Quiroz H."/>
            <person name="Imachi H."/>
            <person name="Kyrpides N."/>
            <person name="Woyke T."/>
            <person name="Goodwin L."/>
            <person name="Zinder S.H."/>
            <person name="Kamagata Y."/>
            <person name="Liu W.T."/>
        </authorList>
    </citation>
    <scope>NUCLEOTIDE SEQUENCE [LARGE SCALE GENOMIC DNA]</scope>
    <source>
        <strain evidence="8">DSM 22288 / NBRC 105244 / SMSP</strain>
    </source>
</reference>
<organism evidence="7 8">
    <name type="scientific">Methanoregula formicica (strain DSM 22288 / NBRC 105244 / SMSP)</name>
    <dbReference type="NCBI Taxonomy" id="593750"/>
    <lineage>
        <taxon>Archaea</taxon>
        <taxon>Methanobacteriati</taxon>
        <taxon>Methanobacteriota</taxon>
        <taxon>Stenosarchaea group</taxon>
        <taxon>Methanomicrobia</taxon>
        <taxon>Methanomicrobiales</taxon>
        <taxon>Methanoregulaceae</taxon>
        <taxon>Methanoregula</taxon>
    </lineage>
</organism>
<evidence type="ECO:0000256" key="1">
    <source>
        <dbReference type="ARBA" id="ARBA00004141"/>
    </source>
</evidence>
<feature type="coiled-coil region" evidence="5">
    <location>
        <begin position="102"/>
        <end position="141"/>
    </location>
</feature>
<evidence type="ECO:0000313" key="7">
    <source>
        <dbReference type="EMBL" id="AGB03622.1"/>
    </source>
</evidence>
<evidence type="ECO:0000256" key="4">
    <source>
        <dbReference type="ARBA" id="ARBA00023136"/>
    </source>
</evidence>
<dbReference type="InterPro" id="IPR038978">
    <property type="entry name" value="MJ0935"/>
</dbReference>
<feature type="transmembrane region" description="Helical" evidence="6">
    <location>
        <begin position="153"/>
        <end position="172"/>
    </location>
</feature>